<dbReference type="GO" id="GO:0003979">
    <property type="term" value="F:UDP-glucose 6-dehydrogenase activity"/>
    <property type="evidence" value="ECO:0007669"/>
    <property type="project" value="UniProtKB-EC"/>
</dbReference>
<dbReference type="SUPFAM" id="SSF48179">
    <property type="entry name" value="6-phosphogluconate dehydrogenase C-terminal domain-like"/>
    <property type="match status" value="1"/>
</dbReference>
<dbReference type="Gene3D" id="1.20.5.100">
    <property type="entry name" value="Cytochrome c1, transmembrane anchor, C-terminal"/>
    <property type="match status" value="1"/>
</dbReference>
<dbReference type="Pfam" id="PF03721">
    <property type="entry name" value="UDPG_MGDP_dh_N"/>
    <property type="match status" value="1"/>
</dbReference>
<dbReference type="InterPro" id="IPR017476">
    <property type="entry name" value="UDP-Glc/GDP-Man"/>
</dbReference>
<dbReference type="RefSeq" id="WP_077026310.1">
    <property type="nucleotide sequence ID" value="NZ_CP017641.1"/>
</dbReference>
<dbReference type="InterPro" id="IPR014027">
    <property type="entry name" value="UDP-Glc/GDP-Man_DH_C"/>
</dbReference>
<dbReference type="InterPro" id="IPR014026">
    <property type="entry name" value="UDP-Glc/GDP-Man_DH_dimer"/>
</dbReference>
<feature type="domain" description="UDP-glucose/GDP-mannose dehydrogenase C-terminal" evidence="12">
    <location>
        <begin position="315"/>
        <end position="417"/>
    </location>
</feature>
<dbReference type="UniPathway" id="UPA00038">
    <property type="reaction ID" value="UER00491"/>
</dbReference>
<name>A0A1P8WM23_9PLAN</name>
<organism evidence="13 14">
    <name type="scientific">Fuerstiella marisgermanici</name>
    <dbReference type="NCBI Taxonomy" id="1891926"/>
    <lineage>
        <taxon>Bacteria</taxon>
        <taxon>Pseudomonadati</taxon>
        <taxon>Planctomycetota</taxon>
        <taxon>Planctomycetia</taxon>
        <taxon>Planctomycetales</taxon>
        <taxon>Planctomycetaceae</taxon>
        <taxon>Fuerstiella</taxon>
    </lineage>
</organism>
<dbReference type="InterPro" id="IPR001732">
    <property type="entry name" value="UDP-Glc/GDP-Man_DH_N"/>
</dbReference>
<comment type="similarity">
    <text evidence="2 8">Belongs to the UDP-glucose/GDP-mannose dehydrogenase family.</text>
</comment>
<dbReference type="Proteomes" id="UP000187735">
    <property type="component" value="Chromosome"/>
</dbReference>
<keyword evidence="6 8" id="KW-0520">NAD</keyword>
<dbReference type="KEGG" id="fmr:Fuma_04754"/>
<feature type="binding site" evidence="10">
    <location>
        <position position="258"/>
    </location>
    <ligand>
        <name>substrate</name>
    </ligand>
</feature>
<dbReference type="SMART" id="SM00984">
    <property type="entry name" value="UDPG_MGDP_dh_C"/>
    <property type="match status" value="1"/>
</dbReference>
<evidence type="ECO:0000256" key="8">
    <source>
        <dbReference type="PIRNR" id="PIRNR000124"/>
    </source>
</evidence>
<feature type="binding site" evidence="10">
    <location>
        <position position="205"/>
    </location>
    <ligand>
        <name>substrate</name>
    </ligand>
</feature>
<dbReference type="Pfam" id="PF00984">
    <property type="entry name" value="UDPG_MGDP_dh"/>
    <property type="match status" value="1"/>
</dbReference>
<dbReference type="InterPro" id="IPR008927">
    <property type="entry name" value="6-PGluconate_DH-like_C_sf"/>
</dbReference>
<dbReference type="AlphaFoldDB" id="A0A1P8WM23"/>
<evidence type="ECO:0000313" key="14">
    <source>
        <dbReference type="Proteomes" id="UP000187735"/>
    </source>
</evidence>
<dbReference type="GO" id="GO:0000271">
    <property type="term" value="P:polysaccharide biosynthetic process"/>
    <property type="evidence" value="ECO:0007669"/>
    <property type="project" value="InterPro"/>
</dbReference>
<feature type="binding site" evidence="10">
    <location>
        <position position="322"/>
    </location>
    <ligand>
        <name>substrate</name>
    </ligand>
</feature>
<dbReference type="PANTHER" id="PTHR43750">
    <property type="entry name" value="UDP-GLUCOSE 6-DEHYDROGENASE TUAD"/>
    <property type="match status" value="1"/>
</dbReference>
<dbReference type="InterPro" id="IPR036220">
    <property type="entry name" value="UDP-Glc/GDP-Man_DH_C_sf"/>
</dbReference>
<dbReference type="EC" id="1.1.1.22" evidence="3 8"/>
<feature type="binding site" evidence="10">
    <location>
        <begin position="250"/>
        <end position="254"/>
    </location>
    <ligand>
        <name>substrate</name>
    </ligand>
</feature>
<dbReference type="Pfam" id="PF03720">
    <property type="entry name" value="UDPG_MGDP_dh_C"/>
    <property type="match status" value="1"/>
</dbReference>
<dbReference type="EMBL" id="CP017641">
    <property type="protein sequence ID" value="APZ95100.1"/>
    <property type="molecule type" value="Genomic_DNA"/>
</dbReference>
<evidence type="ECO:0000256" key="3">
    <source>
        <dbReference type="ARBA" id="ARBA00012954"/>
    </source>
</evidence>
<sequence>MKVTMIGTGYVGLVTGTCFAESGNDVTCLDVDQKKVDLLNSGGVPIYEPGLTELVKRNAAAGRLEFSTNYAEAIEGAKCVFICVGTPQDDSGAADLKYVQSAAESMAPYLEPGAVVVCKSTVPVGTNRKVRGWIEAKTDTKFYSASNPEFLKEGAAIDDFTKPDRVVVGVDDEDAADVVHELYKPFLRTEKPFIAMGIESAEMVKYAANCMLATKISFINEMANICEQVNADINDVRKGIGHDARIGFSFLFPGVGYGGSCFPKDVRALASLAAEHGIEPRILRTVDETNNQQKNVLFNKINTYFDGDLNGKTIAIWGLSFKPRTDDIREAPSLVLINSLLEAGAVVQVSDPVAIENVQAELGDRVTYCEHHYDACANADALAIVTEWNEFRTPDFDYIKLKMKAPVIFDGRNLYDCKKMARRGFYYAGIGLSPAGASQETVGAAGE</sequence>
<dbReference type="Gene3D" id="3.40.50.720">
    <property type="entry name" value="NAD(P)-binding Rossmann-like Domain"/>
    <property type="match status" value="2"/>
</dbReference>
<gene>
    <name evidence="13" type="primary">tuaD</name>
    <name evidence="13" type="ORF">Fuma_04754</name>
</gene>
<evidence type="ECO:0000256" key="4">
    <source>
        <dbReference type="ARBA" id="ARBA00015132"/>
    </source>
</evidence>
<evidence type="ECO:0000256" key="11">
    <source>
        <dbReference type="PIRSR" id="PIRSR500134-3"/>
    </source>
</evidence>
<dbReference type="SUPFAM" id="SSF52413">
    <property type="entry name" value="UDP-glucose/GDP-mannose dehydrogenase C-terminal domain"/>
    <property type="match status" value="1"/>
</dbReference>
<dbReference type="GO" id="GO:0006065">
    <property type="term" value="P:UDP-glucuronate biosynthetic process"/>
    <property type="evidence" value="ECO:0007669"/>
    <property type="project" value="UniProtKB-UniPathway"/>
</dbReference>
<feature type="active site" description="Nucleophile" evidence="9">
    <location>
        <position position="261"/>
    </location>
</feature>
<dbReference type="OrthoDB" id="9803238at2"/>
<evidence type="ECO:0000256" key="6">
    <source>
        <dbReference type="ARBA" id="ARBA00023027"/>
    </source>
</evidence>
<keyword evidence="14" id="KW-1185">Reference proteome</keyword>
<keyword evidence="5 8" id="KW-0560">Oxidoreductase</keyword>
<feature type="binding site" evidence="11">
    <location>
        <position position="264"/>
    </location>
    <ligand>
        <name>NAD(+)</name>
        <dbReference type="ChEBI" id="CHEBI:57540"/>
    </ligand>
</feature>
<feature type="binding site" evidence="10">
    <location>
        <begin position="150"/>
        <end position="153"/>
    </location>
    <ligand>
        <name>substrate</name>
    </ligand>
</feature>
<accession>A0A1P8WM23</accession>
<evidence type="ECO:0000256" key="9">
    <source>
        <dbReference type="PIRSR" id="PIRSR500134-1"/>
    </source>
</evidence>
<dbReference type="GO" id="GO:0051287">
    <property type="term" value="F:NAD binding"/>
    <property type="evidence" value="ECO:0007669"/>
    <property type="project" value="InterPro"/>
</dbReference>
<dbReference type="STRING" id="1891926.Fuma_04754"/>
<dbReference type="InterPro" id="IPR036291">
    <property type="entry name" value="NAD(P)-bd_dom_sf"/>
</dbReference>
<dbReference type="NCBIfam" id="TIGR03026">
    <property type="entry name" value="NDP-sugDHase"/>
    <property type="match status" value="1"/>
</dbReference>
<dbReference type="PIRSF" id="PIRSF000124">
    <property type="entry name" value="UDPglc_GDPman_dh"/>
    <property type="match status" value="1"/>
</dbReference>
<dbReference type="PANTHER" id="PTHR43750:SF3">
    <property type="entry name" value="UDP-GLUCOSE 6-DEHYDROGENASE TUAD"/>
    <property type="match status" value="1"/>
</dbReference>
<comment type="pathway">
    <text evidence="1">Nucleotide-sugar biosynthesis; UDP-alpha-D-glucuronate biosynthesis; UDP-alpha-D-glucuronate from UDP-alpha-D-glucose: step 1/1.</text>
</comment>
<feature type="binding site" evidence="11">
    <location>
        <position position="121"/>
    </location>
    <ligand>
        <name>NAD(+)</name>
        <dbReference type="ChEBI" id="CHEBI:57540"/>
    </ligand>
</feature>
<feature type="binding site" evidence="11">
    <location>
        <position position="30"/>
    </location>
    <ligand>
        <name>NAD(+)</name>
        <dbReference type="ChEBI" id="CHEBI:57540"/>
    </ligand>
</feature>
<comment type="catalytic activity">
    <reaction evidence="7 8">
        <text>UDP-alpha-D-glucose + 2 NAD(+) + H2O = UDP-alpha-D-glucuronate + 2 NADH + 3 H(+)</text>
        <dbReference type="Rhea" id="RHEA:23596"/>
        <dbReference type="ChEBI" id="CHEBI:15377"/>
        <dbReference type="ChEBI" id="CHEBI:15378"/>
        <dbReference type="ChEBI" id="CHEBI:57540"/>
        <dbReference type="ChEBI" id="CHEBI:57945"/>
        <dbReference type="ChEBI" id="CHEBI:58052"/>
        <dbReference type="ChEBI" id="CHEBI:58885"/>
        <dbReference type="EC" id="1.1.1.22"/>
    </reaction>
</comment>
<evidence type="ECO:0000256" key="2">
    <source>
        <dbReference type="ARBA" id="ARBA00006601"/>
    </source>
</evidence>
<protein>
    <recommendedName>
        <fullName evidence="4 8">UDP-glucose 6-dehydrogenase</fullName>
        <ecNumber evidence="3 8">1.1.1.22</ecNumber>
    </recommendedName>
</protein>
<reference evidence="13 14" key="1">
    <citation type="journal article" date="2016" name="Front. Microbiol.">
        <title>Fuerstia marisgermanicae gen. nov., sp. nov., an Unusual Member of the Phylum Planctomycetes from the German Wadden Sea.</title>
        <authorList>
            <person name="Kohn T."/>
            <person name="Heuer A."/>
            <person name="Jogler M."/>
            <person name="Vollmers J."/>
            <person name="Boedeker C."/>
            <person name="Bunk B."/>
            <person name="Rast P."/>
            <person name="Borchert D."/>
            <person name="Glockner I."/>
            <person name="Freese H.M."/>
            <person name="Klenk H.P."/>
            <person name="Overmann J."/>
            <person name="Kaster A.K."/>
            <person name="Rohde M."/>
            <person name="Wiegand S."/>
            <person name="Jogler C."/>
        </authorList>
    </citation>
    <scope>NUCLEOTIDE SEQUENCE [LARGE SCALE GENOMIC DNA]</scope>
    <source>
        <strain evidence="13 14">NH11</strain>
    </source>
</reference>
<dbReference type="InterPro" id="IPR028357">
    <property type="entry name" value="UDPglc_DH_bac"/>
</dbReference>
<evidence type="ECO:0000256" key="10">
    <source>
        <dbReference type="PIRSR" id="PIRSR500134-2"/>
    </source>
</evidence>
<feature type="binding site" evidence="11">
    <location>
        <position position="153"/>
    </location>
    <ligand>
        <name>NAD(+)</name>
        <dbReference type="ChEBI" id="CHEBI:57540"/>
    </ligand>
</feature>
<evidence type="ECO:0000256" key="5">
    <source>
        <dbReference type="ARBA" id="ARBA00023002"/>
    </source>
</evidence>
<evidence type="ECO:0000313" key="13">
    <source>
        <dbReference type="EMBL" id="APZ95100.1"/>
    </source>
</evidence>
<proteinExistence type="inferred from homology"/>
<dbReference type="PIRSF" id="PIRSF500134">
    <property type="entry name" value="UDPglc_DH_bac"/>
    <property type="match status" value="1"/>
</dbReference>
<evidence type="ECO:0000256" key="7">
    <source>
        <dbReference type="ARBA" id="ARBA00047473"/>
    </source>
</evidence>
<dbReference type="SUPFAM" id="SSF51735">
    <property type="entry name" value="NAD(P)-binding Rossmann-fold domains"/>
    <property type="match status" value="1"/>
</dbReference>
<evidence type="ECO:0000259" key="12">
    <source>
        <dbReference type="SMART" id="SM00984"/>
    </source>
</evidence>
<feature type="binding site" evidence="11">
    <location>
        <position position="86"/>
    </location>
    <ligand>
        <name>NAD(+)</name>
        <dbReference type="ChEBI" id="CHEBI:57540"/>
    </ligand>
</feature>
<feature type="binding site" evidence="11">
    <location>
        <position position="35"/>
    </location>
    <ligand>
        <name>NAD(+)</name>
        <dbReference type="ChEBI" id="CHEBI:57540"/>
    </ligand>
</feature>
<feature type="binding site" evidence="11">
    <location>
        <position position="329"/>
    </location>
    <ligand>
        <name>NAD(+)</name>
        <dbReference type="ChEBI" id="CHEBI:57540"/>
    </ligand>
</feature>
<evidence type="ECO:0000256" key="1">
    <source>
        <dbReference type="ARBA" id="ARBA00004701"/>
    </source>
</evidence>